<dbReference type="EMBL" id="JADCNM010000575">
    <property type="protein sequence ID" value="KAG0446476.1"/>
    <property type="molecule type" value="Genomic_DNA"/>
</dbReference>
<dbReference type="EMBL" id="JADCNL010000574">
    <property type="protein sequence ID" value="KAG0446490.1"/>
    <property type="molecule type" value="Genomic_DNA"/>
</dbReference>
<gene>
    <name evidence="2" type="ORF">HPP92_028807</name>
    <name evidence="1" type="ORF">HPP92_028818</name>
</gene>
<evidence type="ECO:0000313" key="2">
    <source>
        <dbReference type="EMBL" id="KAG0446490.1"/>
    </source>
</evidence>
<reference evidence="3 4" key="1">
    <citation type="journal article" date="2020" name="Nat. Food">
        <title>A phased Vanilla planifolia genome enables genetic improvement of flavour and production.</title>
        <authorList>
            <person name="Hasing T."/>
            <person name="Tang H."/>
            <person name="Brym M."/>
            <person name="Khazi F."/>
            <person name="Huang T."/>
            <person name="Chambers A.H."/>
        </authorList>
    </citation>
    <scope>NUCLEOTIDE SEQUENCE [LARGE SCALE GENOMIC DNA]</scope>
    <source>
        <tissue evidence="2">Leaf</tissue>
    </source>
</reference>
<dbReference type="Proteomes" id="UP000636800">
    <property type="component" value="Unassembled WGS sequence"/>
</dbReference>
<evidence type="ECO:0000313" key="4">
    <source>
        <dbReference type="Proteomes" id="UP000639772"/>
    </source>
</evidence>
<dbReference type="Proteomes" id="UP000639772">
    <property type="component" value="Unassembled WGS sequence"/>
</dbReference>
<protein>
    <submittedName>
        <fullName evidence="2">Uncharacterized protein</fullName>
    </submittedName>
</protein>
<name>A0A835P603_VANPL</name>
<comment type="caution">
    <text evidence="2">The sequence shown here is derived from an EMBL/GenBank/DDBJ whole genome shotgun (WGS) entry which is preliminary data.</text>
</comment>
<keyword evidence="3" id="KW-1185">Reference proteome</keyword>
<sequence length="68" mass="7319">MAPVRSCSLETRDRYNLPTEFGGAASLVASTVTSLTPNPQGEERFCLTSVLPPRRSSELSPHADLVAM</sequence>
<proteinExistence type="predicted"/>
<evidence type="ECO:0000313" key="3">
    <source>
        <dbReference type="Proteomes" id="UP000636800"/>
    </source>
</evidence>
<accession>A0A835P603</accession>
<evidence type="ECO:0000313" key="1">
    <source>
        <dbReference type="EMBL" id="KAG0446476.1"/>
    </source>
</evidence>
<organism evidence="2 3">
    <name type="scientific">Vanilla planifolia</name>
    <name type="common">Vanilla</name>
    <dbReference type="NCBI Taxonomy" id="51239"/>
    <lineage>
        <taxon>Eukaryota</taxon>
        <taxon>Viridiplantae</taxon>
        <taxon>Streptophyta</taxon>
        <taxon>Embryophyta</taxon>
        <taxon>Tracheophyta</taxon>
        <taxon>Spermatophyta</taxon>
        <taxon>Magnoliopsida</taxon>
        <taxon>Liliopsida</taxon>
        <taxon>Asparagales</taxon>
        <taxon>Orchidaceae</taxon>
        <taxon>Vanilloideae</taxon>
        <taxon>Vanilleae</taxon>
        <taxon>Vanilla</taxon>
    </lineage>
</organism>
<dbReference type="AlphaFoldDB" id="A0A835P603"/>